<dbReference type="SUPFAM" id="SSF52343">
    <property type="entry name" value="Ferredoxin reductase-like, C-terminal NADP-linked domain"/>
    <property type="match status" value="1"/>
</dbReference>
<dbReference type="InterPro" id="IPR041930">
    <property type="entry name" value="Acetylene_hydratase"/>
</dbReference>
<dbReference type="Gene3D" id="2.40.30.10">
    <property type="entry name" value="Translation factors"/>
    <property type="match status" value="1"/>
</dbReference>
<sequence length="1142" mass="123563">MSEVEKKGFCTLCRSRCGTVNVVDGETLVAVRPDGDHPTGKAMCLKGKAAPELVHSADRILYPMRRTHPKGADDPGWVRISWDEALDEIAARLLHARATRGAESVAFAVTTPSGTALSDSIDWIERFVRLYGSPNICYATEICNWHKDFAHAFTFGCGMPTADYRNAGLILLWGHNPTNTWLSQAEAIGAGRAGGARLIVVDPRQTALAEDADQWLRVKPGSDAALAMALANLMIEANAFDIDFVRRWTNGPLLVRQDNGAFLRGGDIGLADTDALLVWDARQRMAVPAGKGVDDAQHIALRGTFAIPRIGGGERKSLLCQPAFDLYAAECARYTVERAAALTWIPEGDIRHAASLIGAAGRIAYHAWSGVGQHENATQTERAIACLYALTGSFDRRGGNRVYSKPPFNAVSRFDLLSPDQAHKALGLDARPLGPPAQGWVTAPDLYRAITHHAPYAVTSLIAFGTNTLLSQPDVANAEQALRELELYVHCDLFENPSARHADILLPVNTPWEREGLRIGFEVSADAEQFVQLRQRMVAPLGESRSDNDIVFALAARIGLDEAFFGGSLEAGWNHMLAPTGLTVAALRDAPEGIRVLVEDVEMKYAAGTDGQPFNTPTGLVELYSERLLRHGYPPLPGLPESAWNDAGQTSASFPYLMTSAKNGYYCHSQQRGVASLRRKALLPQLDISSDIAAARNIRTGDPVRVSTPAGSARFTARVQPGLHPAVVVGEYGWWQGCDPMGQQPTAVLGTDSANFNALIDATRQDPVSGSSPLRCCHCNVERDATLDIRRRRWEGYRPFRIVGLRKEATDVTAVDLEPADGGRLPDYLPGQHVTIRLCVDTGQQEVVRSYSLTGPAVVADRRRYAIAVRHARARLASGEVVSGVASSFINTRLAIGDTIELRAPAGTFVMPTRTARPLVLLAGGIGITPFINLLESLVGQQDPPRMLLLYANQNGTTHAFRDPLRELEALIPALKVINFYDAPADGDILGSDFQVHGRVTAAAVPDALLASRPLVYMCGPDAMMTAFAAGLAARGVPRFDIQKEVFRSPTVRRIEASQAFQVQFRRSDITLSWRSEHGPLLGFAEALGIRLPSGCRVGQCESCAVRIVSGTVHHLHGEAPDDPGVCLACQAVPASDLVIDA</sequence>
<protein>
    <submittedName>
        <fullName evidence="8">Ferredoxin:Oxidoreductase FAD/NAD(P)-binding:Molybdopterin oxidoreductase:molybdopterin dinucleotide-binding region:Molybdopterin oxidoreductase Fe4S4 region:Oxidoreductase FAD-binding region</fullName>
    </submittedName>
</protein>
<reference evidence="8" key="1">
    <citation type="submission" date="2005-08" db="EMBL/GenBank/DDBJ databases">
        <title>Complete sequence of chromosome 2 of Ralstonia eutropha JMP134.</title>
        <authorList>
            <person name="Copeland A."/>
            <person name="Lucas S."/>
            <person name="Lapidus A."/>
            <person name="Barry K."/>
            <person name="Detter J.C."/>
            <person name="Glavina T."/>
            <person name="Hammon N."/>
            <person name="Israni S."/>
            <person name="Pitluck S."/>
            <person name="Goltsman E."/>
            <person name="Martinez M."/>
            <person name="Schmutz J."/>
            <person name="Larimer F."/>
            <person name="Land M."/>
            <person name="Lykidis A."/>
            <person name="Richardson P."/>
        </authorList>
    </citation>
    <scope>NUCLEOTIDE SEQUENCE [LARGE SCALE GENOMIC DNA]</scope>
    <source>
        <strain evidence="8">JMP134</strain>
    </source>
</reference>
<dbReference type="SUPFAM" id="SSF50692">
    <property type="entry name" value="ADC-like"/>
    <property type="match status" value="1"/>
</dbReference>
<dbReference type="Pfam" id="PF04879">
    <property type="entry name" value="Molybdop_Fe4S4"/>
    <property type="match status" value="1"/>
</dbReference>
<dbReference type="SUPFAM" id="SSF63380">
    <property type="entry name" value="Riboflavin synthase domain-like"/>
    <property type="match status" value="1"/>
</dbReference>
<feature type="domain" description="2Fe-2S ferredoxin-type" evidence="5">
    <location>
        <begin position="1061"/>
        <end position="1142"/>
    </location>
</feature>
<feature type="domain" description="FAD-binding FR-type" evidence="6">
    <location>
        <begin position="795"/>
        <end position="912"/>
    </location>
</feature>
<comment type="similarity">
    <text evidence="1">Belongs to the prokaryotic molybdopterin-containing oxidoreductase family.</text>
</comment>
<dbReference type="InterPro" id="IPR006657">
    <property type="entry name" value="MoPterin_dinucl-bd_dom"/>
</dbReference>
<dbReference type="InterPro" id="IPR037949">
    <property type="entry name" value="MopB_CT_Acetylene-hydratase"/>
</dbReference>
<dbReference type="eggNOG" id="COG1018">
    <property type="taxonomic scope" value="Bacteria"/>
</dbReference>
<dbReference type="Gene3D" id="3.30.200.210">
    <property type="match status" value="1"/>
</dbReference>
<dbReference type="InterPro" id="IPR050612">
    <property type="entry name" value="Prok_Mopterin_Oxidored"/>
</dbReference>
<dbReference type="GO" id="GO:0018818">
    <property type="term" value="F:acetylene hydratase activity"/>
    <property type="evidence" value="ECO:0007669"/>
    <property type="project" value="InterPro"/>
</dbReference>
<dbReference type="Pfam" id="PF00384">
    <property type="entry name" value="Molybdopterin"/>
    <property type="match status" value="1"/>
</dbReference>
<evidence type="ECO:0000259" key="7">
    <source>
        <dbReference type="PROSITE" id="PS51669"/>
    </source>
</evidence>
<dbReference type="SUPFAM" id="SSF54292">
    <property type="entry name" value="2Fe-2S ferredoxin-like"/>
    <property type="match status" value="1"/>
</dbReference>
<evidence type="ECO:0000256" key="2">
    <source>
        <dbReference type="ARBA" id="ARBA00022723"/>
    </source>
</evidence>
<keyword evidence="3" id="KW-0408">Iron</keyword>
<dbReference type="EMBL" id="CP000091">
    <property type="protein sequence ID" value="AAZ65104.1"/>
    <property type="molecule type" value="Genomic_DNA"/>
</dbReference>
<proteinExistence type="inferred from homology"/>
<dbReference type="InterPro" id="IPR006656">
    <property type="entry name" value="Mopterin_OxRdtase"/>
</dbReference>
<evidence type="ECO:0000259" key="5">
    <source>
        <dbReference type="PROSITE" id="PS51085"/>
    </source>
</evidence>
<dbReference type="Pfam" id="PF01568">
    <property type="entry name" value="Molydop_binding"/>
    <property type="match status" value="1"/>
</dbReference>
<dbReference type="PROSITE" id="PS51085">
    <property type="entry name" value="2FE2S_FER_2"/>
    <property type="match status" value="1"/>
</dbReference>
<dbReference type="AlphaFoldDB" id="Q46P30"/>
<dbReference type="GO" id="GO:0046872">
    <property type="term" value="F:metal ion binding"/>
    <property type="evidence" value="ECO:0007669"/>
    <property type="project" value="UniProtKB-KW"/>
</dbReference>
<dbReference type="InterPro" id="IPR039261">
    <property type="entry name" value="FNR_nucleotide-bd"/>
</dbReference>
<evidence type="ECO:0000259" key="6">
    <source>
        <dbReference type="PROSITE" id="PS51384"/>
    </source>
</evidence>
<dbReference type="InterPro" id="IPR017927">
    <property type="entry name" value="FAD-bd_FR_type"/>
</dbReference>
<feature type="domain" description="4Fe-4S Mo/W bis-MGD-type" evidence="7">
    <location>
        <begin position="3"/>
        <end position="58"/>
    </location>
</feature>
<dbReference type="GO" id="GO:0043546">
    <property type="term" value="F:molybdopterin cofactor binding"/>
    <property type="evidence" value="ECO:0007669"/>
    <property type="project" value="InterPro"/>
</dbReference>
<dbReference type="eggNOG" id="COG0243">
    <property type="taxonomic scope" value="Bacteria"/>
</dbReference>
<dbReference type="PRINTS" id="PR00406">
    <property type="entry name" value="CYTB5RDTASE"/>
</dbReference>
<dbReference type="CDD" id="cd06184">
    <property type="entry name" value="flavohem_like_fad_nad_binding"/>
    <property type="match status" value="1"/>
</dbReference>
<dbReference type="Gene3D" id="3.40.228.10">
    <property type="entry name" value="Dimethylsulfoxide Reductase, domain 2"/>
    <property type="match status" value="1"/>
</dbReference>
<dbReference type="HOGENOM" id="CLU_000422_13_3_4"/>
<dbReference type="PANTHER" id="PTHR43742">
    <property type="entry name" value="TRIMETHYLAMINE-N-OXIDE REDUCTASE"/>
    <property type="match status" value="1"/>
</dbReference>
<dbReference type="STRING" id="264198.Reut_B5761"/>
<dbReference type="CDD" id="cd02759">
    <property type="entry name" value="MopB_Acetylene-hydratase"/>
    <property type="match status" value="1"/>
</dbReference>
<dbReference type="SUPFAM" id="SSF53706">
    <property type="entry name" value="Formate dehydrogenase/DMSO reductase, domains 1-3"/>
    <property type="match status" value="1"/>
</dbReference>
<dbReference type="OrthoDB" id="9796486at2"/>
<dbReference type="KEGG" id="reu:Reut_B5761"/>
<dbReference type="PRINTS" id="PR00371">
    <property type="entry name" value="FPNCR"/>
</dbReference>
<dbReference type="InterPro" id="IPR012675">
    <property type="entry name" value="Beta-grasp_dom_sf"/>
</dbReference>
<evidence type="ECO:0000256" key="1">
    <source>
        <dbReference type="ARBA" id="ARBA00010312"/>
    </source>
</evidence>
<dbReference type="CDD" id="cd00207">
    <property type="entry name" value="fer2"/>
    <property type="match status" value="1"/>
</dbReference>
<keyword evidence="2" id="KW-0479">Metal-binding</keyword>
<dbReference type="Pfam" id="PF00175">
    <property type="entry name" value="NAD_binding_1"/>
    <property type="match status" value="1"/>
</dbReference>
<dbReference type="GO" id="GO:0016491">
    <property type="term" value="F:oxidoreductase activity"/>
    <property type="evidence" value="ECO:0007669"/>
    <property type="project" value="InterPro"/>
</dbReference>
<dbReference type="CDD" id="cd02781">
    <property type="entry name" value="MopB_CT_Acetylene-hydratase"/>
    <property type="match status" value="1"/>
</dbReference>
<dbReference type="InterPro" id="IPR001041">
    <property type="entry name" value="2Fe-2S_ferredoxin-type"/>
</dbReference>
<accession>Q46P30</accession>
<dbReference type="InterPro" id="IPR017938">
    <property type="entry name" value="Riboflavin_synthase-like_b-brl"/>
</dbReference>
<name>Q46P30_CUPPJ</name>
<keyword evidence="4" id="KW-0411">Iron-sulfur</keyword>
<dbReference type="InterPro" id="IPR009010">
    <property type="entry name" value="Asp_de-COase-like_dom_sf"/>
</dbReference>
<dbReference type="Gene3D" id="3.40.50.740">
    <property type="match status" value="1"/>
</dbReference>
<dbReference type="InterPro" id="IPR001709">
    <property type="entry name" value="Flavoprot_Pyr_Nucl_cyt_Rdtase"/>
</dbReference>
<dbReference type="InterPro" id="IPR001433">
    <property type="entry name" value="OxRdtase_FAD/NAD-bd"/>
</dbReference>
<dbReference type="InterPro" id="IPR006963">
    <property type="entry name" value="Mopterin_OxRdtase_4Fe-4S_dom"/>
</dbReference>
<dbReference type="Pfam" id="PF00111">
    <property type="entry name" value="Fer2"/>
    <property type="match status" value="1"/>
</dbReference>
<dbReference type="SMART" id="SM00926">
    <property type="entry name" value="Molybdop_Fe4S4"/>
    <property type="match status" value="1"/>
</dbReference>
<organism evidence="8">
    <name type="scientific">Cupriavidus pinatubonensis (strain JMP 134 / LMG 1197)</name>
    <name type="common">Cupriavidus necator (strain JMP 134)</name>
    <dbReference type="NCBI Taxonomy" id="264198"/>
    <lineage>
        <taxon>Bacteria</taxon>
        <taxon>Pseudomonadati</taxon>
        <taxon>Pseudomonadota</taxon>
        <taxon>Betaproteobacteria</taxon>
        <taxon>Burkholderiales</taxon>
        <taxon>Burkholderiaceae</taxon>
        <taxon>Cupriavidus</taxon>
    </lineage>
</organism>
<dbReference type="Pfam" id="PF00970">
    <property type="entry name" value="FAD_binding_6"/>
    <property type="match status" value="1"/>
</dbReference>
<dbReference type="InterPro" id="IPR008333">
    <property type="entry name" value="Cbr1-like_FAD-bd_dom"/>
</dbReference>
<dbReference type="Gene3D" id="3.10.20.30">
    <property type="match status" value="1"/>
</dbReference>
<evidence type="ECO:0000313" key="8">
    <source>
        <dbReference type="EMBL" id="AAZ65104.1"/>
    </source>
</evidence>
<dbReference type="Gene3D" id="3.40.50.80">
    <property type="entry name" value="Nucleotide-binding domain of ferredoxin-NADP reductase (FNR) module"/>
    <property type="match status" value="1"/>
</dbReference>
<dbReference type="Gene3D" id="2.40.40.20">
    <property type="match status" value="1"/>
</dbReference>
<dbReference type="PANTHER" id="PTHR43742:SF6">
    <property type="entry name" value="OXIDOREDUCTASE YYAE-RELATED"/>
    <property type="match status" value="1"/>
</dbReference>
<dbReference type="PROSITE" id="PS51384">
    <property type="entry name" value="FAD_FR"/>
    <property type="match status" value="1"/>
</dbReference>
<evidence type="ECO:0000256" key="3">
    <source>
        <dbReference type="ARBA" id="ARBA00023004"/>
    </source>
</evidence>
<evidence type="ECO:0000256" key="4">
    <source>
        <dbReference type="ARBA" id="ARBA00023014"/>
    </source>
</evidence>
<gene>
    <name evidence="8" type="ordered locus">Reut_B5761</name>
</gene>
<dbReference type="PROSITE" id="PS51669">
    <property type="entry name" value="4FE4S_MOW_BIS_MGD"/>
    <property type="match status" value="1"/>
</dbReference>
<dbReference type="GO" id="GO:0051536">
    <property type="term" value="F:iron-sulfur cluster binding"/>
    <property type="evidence" value="ECO:0007669"/>
    <property type="project" value="UniProtKB-KW"/>
</dbReference>
<dbReference type="InterPro" id="IPR036010">
    <property type="entry name" value="2Fe-2S_ferredoxin-like_sf"/>
</dbReference>